<gene>
    <name evidence="2" type="ORF">NO1_1855</name>
</gene>
<name>A0A388TFA4_TERA1</name>
<dbReference type="Proteomes" id="UP000269352">
    <property type="component" value="Unassembled WGS sequence"/>
</dbReference>
<evidence type="ECO:0000313" key="3">
    <source>
        <dbReference type="Proteomes" id="UP000269352"/>
    </source>
</evidence>
<feature type="non-terminal residue" evidence="2">
    <location>
        <position position="112"/>
    </location>
</feature>
<feature type="domain" description="DUF4422" evidence="1">
    <location>
        <begin position="13"/>
        <end position="97"/>
    </location>
</feature>
<comment type="caution">
    <text evidence="2">The sequence shown here is derived from an EMBL/GenBank/DDBJ whole genome shotgun (WGS) entry which is preliminary data.</text>
</comment>
<reference evidence="2 3" key="1">
    <citation type="journal article" date="2019" name="ISME J.">
        <title>Genome analyses of uncultured TG2/ZB3 bacteria in 'Margulisbacteria' specifically attached to ectosymbiotic spirochetes of protists in the termite gut.</title>
        <authorList>
            <person name="Utami Y.D."/>
            <person name="Kuwahara H."/>
            <person name="Igai K."/>
            <person name="Murakami T."/>
            <person name="Sugaya K."/>
            <person name="Morikawa T."/>
            <person name="Nagura Y."/>
            <person name="Yuki M."/>
            <person name="Deevong P."/>
            <person name="Inoue T."/>
            <person name="Kihara K."/>
            <person name="Lo N."/>
            <person name="Yamada A."/>
            <person name="Ohkuma M."/>
            <person name="Hongoh Y."/>
        </authorList>
    </citation>
    <scope>NUCLEOTIDE SEQUENCE [LARGE SCALE GENOMIC DNA]</scope>
    <source>
        <strain evidence="2">NkOx7-01</strain>
    </source>
</reference>
<dbReference type="Pfam" id="PF14393">
    <property type="entry name" value="DUF4422"/>
    <property type="match status" value="1"/>
</dbReference>
<evidence type="ECO:0000259" key="1">
    <source>
        <dbReference type="Pfam" id="PF14393"/>
    </source>
</evidence>
<evidence type="ECO:0000313" key="2">
    <source>
        <dbReference type="EMBL" id="GBR74728.1"/>
    </source>
</evidence>
<protein>
    <submittedName>
        <fullName evidence="2">Protein DUF4422</fullName>
    </submittedName>
</protein>
<organism evidence="2 3">
    <name type="scientific">Termititenax aidoneus</name>
    <dbReference type="NCBI Taxonomy" id="2218524"/>
    <lineage>
        <taxon>Bacteria</taxon>
        <taxon>Bacillati</taxon>
        <taxon>Candidatus Margulisiibacteriota</taxon>
        <taxon>Candidatus Termititenacia</taxon>
        <taxon>Candidatus Termititenacales</taxon>
        <taxon>Candidatus Termititenacaceae</taxon>
        <taxon>Candidatus Termititenax</taxon>
    </lineage>
</organism>
<dbReference type="EMBL" id="BGZN01000074">
    <property type="protein sequence ID" value="GBR74728.1"/>
    <property type="molecule type" value="Genomic_DNA"/>
</dbReference>
<proteinExistence type="predicted"/>
<dbReference type="InterPro" id="IPR025536">
    <property type="entry name" value="DUF4422"/>
</dbReference>
<dbReference type="AlphaFoldDB" id="A0A388TFA4"/>
<accession>A0A388TFA4</accession>
<sequence>MSLQKSPETEQFKILVCTHRQAEFPPNDIFLPIHCGKALSNLDLGIQGDDTGDNISAKNKNFCELTGLYWAWKNLKKLYPNVEYVGLCHYRRYLALDRLFGTNIYLRGGGGG</sequence>
<keyword evidence="3" id="KW-1185">Reference proteome</keyword>